<dbReference type="Proteomes" id="UP000799444">
    <property type="component" value="Unassembled WGS sequence"/>
</dbReference>
<accession>A0A9P4UV77</accession>
<organism evidence="1 2">
    <name type="scientific">Polyplosphaeria fusca</name>
    <dbReference type="NCBI Taxonomy" id="682080"/>
    <lineage>
        <taxon>Eukaryota</taxon>
        <taxon>Fungi</taxon>
        <taxon>Dikarya</taxon>
        <taxon>Ascomycota</taxon>
        <taxon>Pezizomycotina</taxon>
        <taxon>Dothideomycetes</taxon>
        <taxon>Pleosporomycetidae</taxon>
        <taxon>Pleosporales</taxon>
        <taxon>Tetraplosphaeriaceae</taxon>
        <taxon>Polyplosphaeria</taxon>
    </lineage>
</organism>
<dbReference type="EMBL" id="ML996466">
    <property type="protein sequence ID" value="KAF2726478.1"/>
    <property type="molecule type" value="Genomic_DNA"/>
</dbReference>
<protein>
    <submittedName>
        <fullName evidence="1">Uncharacterized protein</fullName>
    </submittedName>
</protein>
<evidence type="ECO:0000313" key="1">
    <source>
        <dbReference type="EMBL" id="KAF2726478.1"/>
    </source>
</evidence>
<gene>
    <name evidence="1" type="ORF">EJ04DRAFT_453278</name>
</gene>
<evidence type="ECO:0000313" key="2">
    <source>
        <dbReference type="Proteomes" id="UP000799444"/>
    </source>
</evidence>
<feature type="non-terminal residue" evidence="1">
    <location>
        <position position="1"/>
    </location>
</feature>
<keyword evidence="2" id="KW-1185">Reference proteome</keyword>
<reference evidence="1" key="1">
    <citation type="journal article" date="2020" name="Stud. Mycol.">
        <title>101 Dothideomycetes genomes: a test case for predicting lifestyles and emergence of pathogens.</title>
        <authorList>
            <person name="Haridas S."/>
            <person name="Albert R."/>
            <person name="Binder M."/>
            <person name="Bloem J."/>
            <person name="Labutti K."/>
            <person name="Salamov A."/>
            <person name="Andreopoulos B."/>
            <person name="Baker S."/>
            <person name="Barry K."/>
            <person name="Bills G."/>
            <person name="Bluhm B."/>
            <person name="Cannon C."/>
            <person name="Castanera R."/>
            <person name="Culley D."/>
            <person name="Daum C."/>
            <person name="Ezra D."/>
            <person name="Gonzalez J."/>
            <person name="Henrissat B."/>
            <person name="Kuo A."/>
            <person name="Liang C."/>
            <person name="Lipzen A."/>
            <person name="Lutzoni F."/>
            <person name="Magnuson J."/>
            <person name="Mondo S."/>
            <person name="Nolan M."/>
            <person name="Ohm R."/>
            <person name="Pangilinan J."/>
            <person name="Park H.-J."/>
            <person name="Ramirez L."/>
            <person name="Alfaro M."/>
            <person name="Sun H."/>
            <person name="Tritt A."/>
            <person name="Yoshinaga Y."/>
            <person name="Zwiers L.-H."/>
            <person name="Turgeon B."/>
            <person name="Goodwin S."/>
            <person name="Spatafora J."/>
            <person name="Crous P."/>
            <person name="Grigoriev I."/>
        </authorList>
    </citation>
    <scope>NUCLEOTIDE SEQUENCE</scope>
    <source>
        <strain evidence="1">CBS 125425</strain>
    </source>
</reference>
<sequence>SCPQVEVLKTPITPVTIEGLISLRTLIQRDANALPEESSKHHLQRHVQKLVNAAQVSFAKQVLLEDRNQFLSSLNKEAKVRRSTRSIVLGKAKVMSYEDLEEARNKRAMKETAKATAGKGKRGRKRKCLELELDLEQGQEVEAGSSEPVRRAKALRKSDVTESVRLIELAEAPEPWRAPVARMY</sequence>
<dbReference type="OrthoDB" id="4357141at2759"/>
<proteinExistence type="predicted"/>
<comment type="caution">
    <text evidence="1">The sequence shown here is derived from an EMBL/GenBank/DDBJ whole genome shotgun (WGS) entry which is preliminary data.</text>
</comment>
<name>A0A9P4UV77_9PLEO</name>
<dbReference type="AlphaFoldDB" id="A0A9P4UV77"/>